<accession>A0A8C6ILE3</accession>
<reference evidence="1" key="1">
    <citation type="submission" date="2025-08" db="UniProtKB">
        <authorList>
            <consortium name="Ensembl"/>
        </authorList>
    </citation>
    <scope>IDENTIFICATION</scope>
</reference>
<reference evidence="1" key="2">
    <citation type="submission" date="2025-09" db="UniProtKB">
        <authorList>
            <consortium name="Ensembl"/>
        </authorList>
    </citation>
    <scope>IDENTIFICATION</scope>
</reference>
<organism evidence="1 2">
    <name type="scientific">Mus spicilegus</name>
    <name type="common">Mound-building mouse</name>
    <dbReference type="NCBI Taxonomy" id="10103"/>
    <lineage>
        <taxon>Eukaryota</taxon>
        <taxon>Metazoa</taxon>
        <taxon>Chordata</taxon>
        <taxon>Craniata</taxon>
        <taxon>Vertebrata</taxon>
        <taxon>Euteleostomi</taxon>
        <taxon>Mammalia</taxon>
        <taxon>Eutheria</taxon>
        <taxon>Euarchontoglires</taxon>
        <taxon>Glires</taxon>
        <taxon>Rodentia</taxon>
        <taxon>Myomorpha</taxon>
        <taxon>Muroidea</taxon>
        <taxon>Muridae</taxon>
        <taxon>Murinae</taxon>
        <taxon>Mus</taxon>
        <taxon>Mus</taxon>
    </lineage>
</organism>
<sequence>QLMSRSKVFPFLCSYL</sequence>
<dbReference type="AlphaFoldDB" id="A0A8C6ILE3"/>
<evidence type="ECO:0000313" key="2">
    <source>
        <dbReference type="Proteomes" id="UP000694415"/>
    </source>
</evidence>
<dbReference type="Ensembl" id="ENSMSIT00000048345.1">
    <property type="protein sequence ID" value="ENSMSIP00000038318.1"/>
    <property type="gene ID" value="ENSMSIG00000031933.1"/>
</dbReference>
<keyword evidence="2" id="KW-1185">Reference proteome</keyword>
<dbReference type="Proteomes" id="UP000694415">
    <property type="component" value="Unplaced"/>
</dbReference>
<protein>
    <submittedName>
        <fullName evidence="1">Predicted gene, 17482</fullName>
    </submittedName>
</protein>
<name>A0A8C6ILE3_MUSSI</name>
<proteinExistence type="predicted"/>
<evidence type="ECO:0000313" key="1">
    <source>
        <dbReference type="Ensembl" id="ENSMSIP00000038318.1"/>
    </source>
</evidence>